<dbReference type="Proteomes" id="UP001164803">
    <property type="component" value="Chromosome"/>
</dbReference>
<proteinExistence type="predicted"/>
<feature type="region of interest" description="Disordered" evidence="1">
    <location>
        <begin position="107"/>
        <end position="135"/>
    </location>
</feature>
<protein>
    <recommendedName>
        <fullName evidence="5">Stage III sporulation protein AG</fullName>
    </recommendedName>
</protein>
<dbReference type="RefSeq" id="WP_268046630.1">
    <property type="nucleotide sequence ID" value="NZ_CP104064.1"/>
</dbReference>
<reference evidence="3" key="1">
    <citation type="submission" date="2022-08" db="EMBL/GenBank/DDBJ databases">
        <title>Alicyclobacillus dauci DSM2870, complete genome.</title>
        <authorList>
            <person name="Wang Q."/>
            <person name="Cai R."/>
            <person name="Wang Z."/>
        </authorList>
    </citation>
    <scope>NUCLEOTIDE SEQUENCE</scope>
    <source>
        <strain evidence="3">DSM 28700</strain>
    </source>
</reference>
<keyword evidence="4" id="KW-1185">Reference proteome</keyword>
<feature type="region of interest" description="Disordered" evidence="1">
    <location>
        <begin position="39"/>
        <end position="60"/>
    </location>
</feature>
<evidence type="ECO:0008006" key="5">
    <source>
        <dbReference type="Google" id="ProtNLM"/>
    </source>
</evidence>
<sequence length="195" mass="20424">MDFKTLFQNKWLLAMAGIGILLLLVGSFFPPKADRPALSESVSVSQGSQPQTGTENTSGTNQAMTVEQIEAGYDQNLQQILSQIQGIHSIHVMVTVDSSGILTVAKNDSSSKTVSGSGSTQSTTTSQSDQIYSGGNGVGGSGPYVLSTVQPNVRGVLVTVSADDFVVAKSEIIESITNVLDVPAYKISVEPQKGN</sequence>
<evidence type="ECO:0000313" key="3">
    <source>
        <dbReference type="EMBL" id="WAH39001.1"/>
    </source>
</evidence>
<keyword evidence="2" id="KW-1133">Transmembrane helix</keyword>
<keyword evidence="2" id="KW-0472">Membrane</keyword>
<keyword evidence="2" id="KW-0812">Transmembrane</keyword>
<evidence type="ECO:0000313" key="4">
    <source>
        <dbReference type="Proteomes" id="UP001164803"/>
    </source>
</evidence>
<organism evidence="3 4">
    <name type="scientific">Alicyclobacillus dauci</name>
    <dbReference type="NCBI Taxonomy" id="1475485"/>
    <lineage>
        <taxon>Bacteria</taxon>
        <taxon>Bacillati</taxon>
        <taxon>Bacillota</taxon>
        <taxon>Bacilli</taxon>
        <taxon>Bacillales</taxon>
        <taxon>Alicyclobacillaceae</taxon>
        <taxon>Alicyclobacillus</taxon>
    </lineage>
</organism>
<feature type="transmembrane region" description="Helical" evidence="2">
    <location>
        <begin position="12"/>
        <end position="29"/>
    </location>
</feature>
<evidence type="ECO:0000256" key="1">
    <source>
        <dbReference type="SAM" id="MobiDB-lite"/>
    </source>
</evidence>
<name>A0ABY6Z7Z4_9BACL</name>
<accession>A0ABY6Z7Z4</accession>
<evidence type="ECO:0000256" key="2">
    <source>
        <dbReference type="SAM" id="Phobius"/>
    </source>
</evidence>
<dbReference type="EMBL" id="CP104064">
    <property type="protein sequence ID" value="WAH39001.1"/>
    <property type="molecule type" value="Genomic_DNA"/>
</dbReference>
<gene>
    <name evidence="3" type="ORF">NZD86_11220</name>
</gene>
<feature type="compositionally biased region" description="Low complexity" evidence="1">
    <location>
        <begin position="110"/>
        <end position="128"/>
    </location>
</feature>
<feature type="compositionally biased region" description="Polar residues" evidence="1">
    <location>
        <begin position="40"/>
        <end position="60"/>
    </location>
</feature>